<evidence type="ECO:0000256" key="7">
    <source>
        <dbReference type="ARBA" id="ARBA00022694"/>
    </source>
</evidence>
<evidence type="ECO:0000256" key="13">
    <source>
        <dbReference type="RuleBase" id="RU000696"/>
    </source>
</evidence>
<gene>
    <name evidence="14" type="ORF">RCOM_1355230</name>
</gene>
<dbReference type="eggNOG" id="KOG1367">
    <property type="taxonomic scope" value="Eukaryota"/>
</dbReference>
<keyword evidence="10" id="KW-0067">ATP-binding</keyword>
<evidence type="ECO:0000256" key="3">
    <source>
        <dbReference type="ARBA" id="ARBA00008982"/>
    </source>
</evidence>
<keyword evidence="11" id="KW-0460">Magnesium</keyword>
<evidence type="ECO:0000313" key="15">
    <source>
        <dbReference type="Proteomes" id="UP000008311"/>
    </source>
</evidence>
<comment type="similarity">
    <text evidence="3 12">Belongs to the phosphoglycerate kinase family.</text>
</comment>
<dbReference type="eggNOG" id="KOG3115">
    <property type="taxonomic scope" value="Eukaryota"/>
</dbReference>
<evidence type="ECO:0000256" key="6">
    <source>
        <dbReference type="ARBA" id="ARBA00022691"/>
    </source>
</evidence>
<dbReference type="GO" id="GO:0006094">
    <property type="term" value="P:gluconeogenesis"/>
    <property type="evidence" value="ECO:0000318"/>
    <property type="project" value="GO_Central"/>
</dbReference>
<comment type="subunit">
    <text evidence="13">Monomer.</text>
</comment>
<proteinExistence type="inferred from homology"/>
<dbReference type="FunFam" id="3.40.50.150:FF:000194">
    <property type="entry name" value="Phosphoglycerate kinase"/>
    <property type="match status" value="1"/>
</dbReference>
<dbReference type="CDD" id="cd02440">
    <property type="entry name" value="AdoMet_MTases"/>
    <property type="match status" value="1"/>
</dbReference>
<evidence type="ECO:0000256" key="12">
    <source>
        <dbReference type="RuleBase" id="RU000532"/>
    </source>
</evidence>
<dbReference type="AlphaFoldDB" id="B9S0I7"/>
<dbReference type="FunFam" id="3.40.50.1260:FF:000013">
    <property type="entry name" value="Phosphoglycerate kinase"/>
    <property type="match status" value="1"/>
</dbReference>
<comment type="cofactor">
    <cofactor evidence="2">
        <name>Mg(2+)</name>
        <dbReference type="ChEBI" id="CHEBI:18420"/>
    </cofactor>
</comment>
<evidence type="ECO:0000256" key="11">
    <source>
        <dbReference type="ARBA" id="ARBA00022842"/>
    </source>
</evidence>
<dbReference type="GO" id="GO:0004618">
    <property type="term" value="F:phosphoglycerate kinase activity"/>
    <property type="evidence" value="ECO:0000318"/>
    <property type="project" value="GO_Central"/>
</dbReference>
<keyword evidence="8" id="KW-0547">Nucleotide-binding</keyword>
<evidence type="ECO:0000256" key="4">
    <source>
        <dbReference type="ARBA" id="ARBA00022603"/>
    </source>
</evidence>
<dbReference type="EC" id="2.7.2.3" evidence="12"/>
<dbReference type="STRING" id="3988.B9S0I7"/>
<keyword evidence="6" id="KW-0949">S-adenosyl-L-methionine</keyword>
<dbReference type="InterPro" id="IPR036043">
    <property type="entry name" value="Phosphoglycerate_kinase_sf"/>
</dbReference>
<dbReference type="GO" id="GO:0043531">
    <property type="term" value="F:ADP binding"/>
    <property type="evidence" value="ECO:0000318"/>
    <property type="project" value="GO_Central"/>
</dbReference>
<evidence type="ECO:0000256" key="9">
    <source>
        <dbReference type="ARBA" id="ARBA00022777"/>
    </source>
</evidence>
<name>B9S0I7_RICCO</name>
<evidence type="ECO:0000256" key="10">
    <source>
        <dbReference type="ARBA" id="ARBA00022840"/>
    </source>
</evidence>
<keyword evidence="9 12" id="KW-0418">Kinase</keyword>
<dbReference type="Gene3D" id="3.40.50.1260">
    <property type="entry name" value="Phosphoglycerate kinase, N-terminal domain"/>
    <property type="match status" value="2"/>
</dbReference>
<dbReference type="PANTHER" id="PTHR11406">
    <property type="entry name" value="PHOSPHOGLYCERATE KINASE"/>
    <property type="match status" value="1"/>
</dbReference>
<dbReference type="InterPro" id="IPR001576">
    <property type="entry name" value="Phosphoglycerate_kinase"/>
</dbReference>
<dbReference type="EMBL" id="EQ973837">
    <property type="protein sequence ID" value="EEF42920.1"/>
    <property type="molecule type" value="Genomic_DNA"/>
</dbReference>
<keyword evidence="15" id="KW-1185">Reference proteome</keyword>
<dbReference type="Pfam" id="PF00162">
    <property type="entry name" value="PGK"/>
    <property type="match status" value="1"/>
</dbReference>
<dbReference type="PANTHER" id="PTHR11406:SF32">
    <property type="entry name" value="PHOSPHOGLYCERATE KINASE"/>
    <property type="match status" value="1"/>
</dbReference>
<evidence type="ECO:0000256" key="5">
    <source>
        <dbReference type="ARBA" id="ARBA00022679"/>
    </source>
</evidence>
<accession>B9S0I7</accession>
<evidence type="ECO:0000256" key="1">
    <source>
        <dbReference type="ARBA" id="ARBA00000142"/>
    </source>
</evidence>
<dbReference type="InterPro" id="IPR015824">
    <property type="entry name" value="Phosphoglycerate_kinase_N"/>
</dbReference>
<dbReference type="GO" id="GO:0005829">
    <property type="term" value="C:cytosol"/>
    <property type="evidence" value="ECO:0000318"/>
    <property type="project" value="GO_Central"/>
</dbReference>
<organism evidence="14 15">
    <name type="scientific">Ricinus communis</name>
    <name type="common">Castor bean</name>
    <dbReference type="NCBI Taxonomy" id="3988"/>
    <lineage>
        <taxon>Eukaryota</taxon>
        <taxon>Viridiplantae</taxon>
        <taxon>Streptophyta</taxon>
        <taxon>Embryophyta</taxon>
        <taxon>Tracheophyta</taxon>
        <taxon>Spermatophyta</taxon>
        <taxon>Magnoliopsida</taxon>
        <taxon>eudicotyledons</taxon>
        <taxon>Gunneridae</taxon>
        <taxon>Pentapetalae</taxon>
        <taxon>rosids</taxon>
        <taxon>fabids</taxon>
        <taxon>Malpighiales</taxon>
        <taxon>Euphorbiaceae</taxon>
        <taxon>Acalyphoideae</taxon>
        <taxon>Acalypheae</taxon>
        <taxon>Ricinus</taxon>
    </lineage>
</organism>
<protein>
    <recommendedName>
        <fullName evidence="12">Phosphoglycerate kinase</fullName>
        <ecNumber evidence="12">2.7.2.3</ecNumber>
    </recommendedName>
</protein>
<comment type="catalytic activity">
    <reaction evidence="1">
        <text>guanosine(46) in tRNA + S-adenosyl-L-methionine = N(7)-methylguanosine(46) in tRNA + S-adenosyl-L-homocysteine</text>
        <dbReference type="Rhea" id="RHEA:42708"/>
        <dbReference type="Rhea" id="RHEA-COMP:10188"/>
        <dbReference type="Rhea" id="RHEA-COMP:10189"/>
        <dbReference type="ChEBI" id="CHEBI:57856"/>
        <dbReference type="ChEBI" id="CHEBI:59789"/>
        <dbReference type="ChEBI" id="CHEBI:74269"/>
        <dbReference type="ChEBI" id="CHEBI:74480"/>
        <dbReference type="EC" id="2.1.1.33"/>
    </reaction>
</comment>
<evidence type="ECO:0000256" key="2">
    <source>
        <dbReference type="ARBA" id="ARBA00001946"/>
    </source>
</evidence>
<dbReference type="SUPFAM" id="SSF53748">
    <property type="entry name" value="Phosphoglycerate kinase"/>
    <property type="match status" value="1"/>
</dbReference>
<dbReference type="OMA" id="TRFCHAS"/>
<sequence>MGLVLNPLFDGTLSLKNLRLHGCPRISPKFSSFVGKNVKFSEYSAVQSFSQGGSLVADNSKSSPEYEANYCDEGESEVLPQVQTLREIPKKELAAKVVMVRFDSAILLKEELDKSSQSVSNAILTIKYLHESGSKIILVSDWKKKINSKLLDVESAADILSSILQLRVVALHCISTYLPMKMEALRIADIFLLENLSEFKEEVANCLRFAELLSSGVDIFVNDSFSLSHKILASTVAVAHFCSAHVAGFHFEKSLFQLKKAGTTNKKPYIAIIGGGNLYDKAAALQFLASKCDGLVFVGMMSFQIMHALGYSVPSSLIEPKAHKAALDIIHFAHKRNISILYPKDFWCTNAHVMNEMEVVPAHHLLDGWLPVDLGPMSLDEINTLLVKSKKIIWIGPPKFKFSNPCINGASKLAQVLDELSQPTCDVTVVGNLACKAVMVESSSLLAYDLIENASVVWDFFKRRNLPGVMALDRAYPFKIDWSAVYHDPAQPLVVDIGCGNGMFLLGMARRKKDLNFLGLEINKKLVRRCLDSVHQSGISNGHFIATNATTTFRSIVSSYPGELVLVSIQCPNPDFNDPEHRWRMLQRSLVEAVADLLAHDGKVFLQSDIKTVAVRMKELFLKYGRGRLMLVNDQFEATIRVWLEENPFGVRSDWEQHVIDQGRPMYRLMLSKSTNGE</sequence>
<dbReference type="SUPFAM" id="SSF53335">
    <property type="entry name" value="S-adenosyl-L-methionine-dependent methyltransferases"/>
    <property type="match status" value="1"/>
</dbReference>
<evidence type="ECO:0000313" key="14">
    <source>
        <dbReference type="EMBL" id="EEF42920.1"/>
    </source>
</evidence>
<dbReference type="GO" id="GO:0008176">
    <property type="term" value="F:tRNA (guanine(46)-N7)-methyltransferase activity"/>
    <property type="evidence" value="ECO:0007669"/>
    <property type="project" value="UniProtKB-EC"/>
</dbReference>
<dbReference type="InterPro" id="IPR029063">
    <property type="entry name" value="SAM-dependent_MTases_sf"/>
</dbReference>
<dbReference type="GO" id="GO:0005524">
    <property type="term" value="F:ATP binding"/>
    <property type="evidence" value="ECO:0000318"/>
    <property type="project" value="GO_Central"/>
</dbReference>
<dbReference type="Gene3D" id="3.40.50.150">
    <property type="entry name" value="Vaccinia Virus protein VP39"/>
    <property type="match status" value="1"/>
</dbReference>
<dbReference type="OrthoDB" id="275353at2759"/>
<keyword evidence="4" id="KW-0489">Methyltransferase</keyword>
<dbReference type="PRINTS" id="PR00477">
    <property type="entry name" value="PHGLYCKINASE"/>
</dbReference>
<dbReference type="PROSITE" id="PS51625">
    <property type="entry name" value="SAM_MT_TRMB"/>
    <property type="match status" value="1"/>
</dbReference>
<dbReference type="InterPro" id="IPR003358">
    <property type="entry name" value="tRNA_(Gua-N-7)_MeTrfase_Trmb"/>
</dbReference>
<dbReference type="KEGG" id="rcu:8284499"/>
<dbReference type="GO" id="GO:0006096">
    <property type="term" value="P:glycolytic process"/>
    <property type="evidence" value="ECO:0000318"/>
    <property type="project" value="GO_Central"/>
</dbReference>
<keyword evidence="5 12" id="KW-0808">Transferase</keyword>
<dbReference type="Proteomes" id="UP000008311">
    <property type="component" value="Unassembled WGS sequence"/>
</dbReference>
<dbReference type="Pfam" id="PF02390">
    <property type="entry name" value="Methyltransf_4"/>
    <property type="match status" value="1"/>
</dbReference>
<keyword evidence="7" id="KW-0819">tRNA processing</keyword>
<dbReference type="InParanoid" id="B9S0I7"/>
<reference evidence="15" key="1">
    <citation type="journal article" date="2010" name="Nat. Biotechnol.">
        <title>Draft genome sequence of the oilseed species Ricinus communis.</title>
        <authorList>
            <person name="Chan A.P."/>
            <person name="Crabtree J."/>
            <person name="Zhao Q."/>
            <person name="Lorenzi H."/>
            <person name="Orvis J."/>
            <person name="Puiu D."/>
            <person name="Melake-Berhan A."/>
            <person name="Jones K.M."/>
            <person name="Redman J."/>
            <person name="Chen G."/>
            <person name="Cahoon E.B."/>
            <person name="Gedil M."/>
            <person name="Stanke M."/>
            <person name="Haas B.J."/>
            <person name="Wortman J.R."/>
            <person name="Fraser-Liggett C.M."/>
            <person name="Ravel J."/>
            <person name="Rabinowicz P.D."/>
        </authorList>
    </citation>
    <scope>NUCLEOTIDE SEQUENCE [LARGE SCALE GENOMIC DNA]</scope>
    <source>
        <strain evidence="15">cv. Hale</strain>
    </source>
</reference>
<comment type="catalytic activity">
    <reaction evidence="12">
        <text>(2R)-3-phosphoglycerate + ATP = (2R)-3-phospho-glyceroyl phosphate + ADP</text>
        <dbReference type="Rhea" id="RHEA:14801"/>
        <dbReference type="ChEBI" id="CHEBI:30616"/>
        <dbReference type="ChEBI" id="CHEBI:57604"/>
        <dbReference type="ChEBI" id="CHEBI:58272"/>
        <dbReference type="ChEBI" id="CHEBI:456216"/>
        <dbReference type="EC" id="2.7.2.3"/>
    </reaction>
</comment>
<evidence type="ECO:0000256" key="8">
    <source>
        <dbReference type="ARBA" id="ARBA00022741"/>
    </source>
</evidence>